<gene>
    <name evidence="5" type="primary">cpeS</name>
    <name evidence="3" type="synonym">cpcS</name>
</gene>
<comment type="similarity">
    <text evidence="1 3">Belongs to the CpcS/CpeS biliprotein lyase family.</text>
</comment>
<organism evidence="5">
    <name type="scientific">Fremyella diplosiphon Fd33</name>
    <dbReference type="NCBI Taxonomy" id="293451"/>
    <lineage>
        <taxon>Bacteria</taxon>
        <taxon>Bacillati</taxon>
        <taxon>Cyanobacteriota</taxon>
        <taxon>Cyanophyceae</taxon>
        <taxon>Nostocales</taxon>
        <taxon>Tolypothrichaceae</taxon>
        <taxon>Tolypothrix</taxon>
        <taxon>Tolypothrix sp. PCC 7601</taxon>
    </lineage>
</organism>
<dbReference type="EC" id="4.-.-.-" evidence="3"/>
<protein>
    <recommendedName>
        <fullName evidence="3">Chromophore lyase CpcS/CpeS</fullName>
        <ecNumber evidence="3">4.-.-.-</ecNumber>
    </recommendedName>
</protein>
<accession>A5HIW6</accession>
<comment type="function">
    <text evidence="3">Covalently attaches a chromophore to Cys residue(s) of phycobiliproteins.</text>
</comment>
<dbReference type="InterPro" id="IPR018536">
    <property type="entry name" value="CpcS/CpeS"/>
</dbReference>
<evidence type="ECO:0000256" key="1">
    <source>
        <dbReference type="ARBA" id="ARBA00010681"/>
    </source>
</evidence>
<dbReference type="Gene3D" id="2.40.128.20">
    <property type="match status" value="1"/>
</dbReference>
<dbReference type="GO" id="GO:0017006">
    <property type="term" value="P:protein-tetrapyrrole linkage"/>
    <property type="evidence" value="ECO:0007669"/>
    <property type="project" value="UniProtKB-UniRule"/>
</dbReference>
<feature type="transmembrane region" description="Helical" evidence="4">
    <location>
        <begin position="197"/>
        <end position="217"/>
    </location>
</feature>
<name>A5HIW6_9CYAN</name>
<dbReference type="Pfam" id="PF09367">
    <property type="entry name" value="CpeS"/>
    <property type="match status" value="1"/>
</dbReference>
<dbReference type="AlphaFoldDB" id="A5HIW6"/>
<evidence type="ECO:0000256" key="3">
    <source>
        <dbReference type="HAMAP-Rule" id="MF_01459"/>
    </source>
</evidence>
<keyword evidence="4" id="KW-0812">Transmembrane</keyword>
<keyword evidence="2 3" id="KW-0456">Lyase</keyword>
<keyword evidence="4" id="KW-1133">Transmembrane helix</keyword>
<sequence length="221" mass="25502">METKVLMNITKFVANSIGHWRSQRSAHHLAFGHFEAVQSEIDIIALPHDDPAVIDLCKSYNIDPQTVVSPFRMTWEGQSDWDDSEIKGTCVLVPIPDPDSPHRGKLLRSRLCRNNRCRGDYYFTEHGTFVLVTAYERAAAEEKIWFVNPNVRCLCVSLIKTSVRFSELLLPHFLQKFARIFRIKLYMTIFKSYRYKLRACSLYINAIALALPCHFFINTGA</sequence>
<dbReference type="SMR" id="A5HIW6"/>
<proteinExistence type="inferred from homology"/>
<dbReference type="InterPro" id="IPR012674">
    <property type="entry name" value="Calycin"/>
</dbReference>
<evidence type="ECO:0000256" key="2">
    <source>
        <dbReference type="ARBA" id="ARBA00023239"/>
    </source>
</evidence>
<dbReference type="CDD" id="cd19433">
    <property type="entry name" value="lipocalin_CpcS-CpeS"/>
    <property type="match status" value="1"/>
</dbReference>
<evidence type="ECO:0000256" key="4">
    <source>
        <dbReference type="SAM" id="Phobius"/>
    </source>
</evidence>
<dbReference type="EMBL" id="EF531616">
    <property type="protein sequence ID" value="ABP99029.1"/>
    <property type="molecule type" value="Genomic_DNA"/>
</dbReference>
<dbReference type="HAMAP" id="MF_01459">
    <property type="entry name" value="Chrphore_lyase_CpxS"/>
    <property type="match status" value="1"/>
</dbReference>
<keyword evidence="4" id="KW-0472">Membrane</keyword>
<reference evidence="5" key="1">
    <citation type="journal article" date="2008" name="Mol. Microbiol.">
        <title>Inverse transcriptional activities during complementary chromatic adaptation are controlled by the response regulator RcaC binding to red and green light-responsive promoters.</title>
        <authorList>
            <person name="Li L."/>
            <person name="Alvey R.M."/>
            <person name="Bezy R.P."/>
            <person name="Kehoe D.M."/>
        </authorList>
    </citation>
    <scope>NUCLEOTIDE SEQUENCE</scope>
    <source>
        <strain evidence="5">SF33</strain>
    </source>
</reference>
<dbReference type="GO" id="GO:0016829">
    <property type="term" value="F:lyase activity"/>
    <property type="evidence" value="ECO:0007669"/>
    <property type="project" value="UniProtKB-KW"/>
</dbReference>
<evidence type="ECO:0000313" key="5">
    <source>
        <dbReference type="EMBL" id="ABP99029.1"/>
    </source>
</evidence>